<feature type="compositionally biased region" description="Basic and acidic residues" evidence="1">
    <location>
        <begin position="227"/>
        <end position="239"/>
    </location>
</feature>
<dbReference type="AlphaFoldDB" id="A0A074WTI6"/>
<organism evidence="3 4">
    <name type="scientific">Aureobasidium melanogenum (strain CBS 110374)</name>
    <name type="common">Aureobasidium pullulans var. melanogenum</name>
    <dbReference type="NCBI Taxonomy" id="1043003"/>
    <lineage>
        <taxon>Eukaryota</taxon>
        <taxon>Fungi</taxon>
        <taxon>Dikarya</taxon>
        <taxon>Ascomycota</taxon>
        <taxon>Pezizomycotina</taxon>
        <taxon>Dothideomycetes</taxon>
        <taxon>Dothideomycetidae</taxon>
        <taxon>Dothideales</taxon>
        <taxon>Saccotheciaceae</taxon>
        <taxon>Aureobasidium</taxon>
    </lineage>
</organism>
<dbReference type="CDD" id="cd16992">
    <property type="entry name" value="ENTH_Ent3"/>
    <property type="match status" value="1"/>
</dbReference>
<feature type="compositionally biased region" description="Low complexity" evidence="1">
    <location>
        <begin position="296"/>
        <end position="308"/>
    </location>
</feature>
<dbReference type="GO" id="GO:0006897">
    <property type="term" value="P:endocytosis"/>
    <property type="evidence" value="ECO:0007669"/>
    <property type="project" value="TreeGrafter"/>
</dbReference>
<feature type="domain" description="ENTH" evidence="2">
    <location>
        <begin position="27"/>
        <end position="160"/>
    </location>
</feature>
<dbReference type="GO" id="GO:0030276">
    <property type="term" value="F:clathrin binding"/>
    <property type="evidence" value="ECO:0007669"/>
    <property type="project" value="TreeGrafter"/>
</dbReference>
<dbReference type="InterPro" id="IPR008942">
    <property type="entry name" value="ENTH_VHS"/>
</dbReference>
<feature type="compositionally biased region" description="Polar residues" evidence="1">
    <location>
        <begin position="429"/>
        <end position="449"/>
    </location>
</feature>
<dbReference type="GO" id="GO:0030125">
    <property type="term" value="C:clathrin vesicle coat"/>
    <property type="evidence" value="ECO:0007669"/>
    <property type="project" value="TreeGrafter"/>
</dbReference>
<protein>
    <submittedName>
        <fullName evidence="3">ENTH-domain-containing protein</fullName>
    </submittedName>
</protein>
<dbReference type="PROSITE" id="PS50942">
    <property type="entry name" value="ENTH"/>
    <property type="match status" value="1"/>
</dbReference>
<dbReference type="GO" id="GO:0005543">
    <property type="term" value="F:phospholipid binding"/>
    <property type="evidence" value="ECO:0007669"/>
    <property type="project" value="TreeGrafter"/>
</dbReference>
<dbReference type="SMART" id="SM00273">
    <property type="entry name" value="ENTH"/>
    <property type="match status" value="1"/>
</dbReference>
<dbReference type="Proteomes" id="UP000030672">
    <property type="component" value="Unassembled WGS sequence"/>
</dbReference>
<dbReference type="HOGENOM" id="CLU_040577_0_1_1"/>
<evidence type="ECO:0000313" key="3">
    <source>
        <dbReference type="EMBL" id="KEQ65671.1"/>
    </source>
</evidence>
<feature type="compositionally biased region" description="Polar residues" evidence="1">
    <location>
        <begin position="411"/>
        <end position="421"/>
    </location>
</feature>
<dbReference type="GO" id="GO:0006895">
    <property type="term" value="P:Golgi to endosome transport"/>
    <property type="evidence" value="ECO:0007669"/>
    <property type="project" value="TreeGrafter"/>
</dbReference>
<feature type="region of interest" description="Disordered" evidence="1">
    <location>
        <begin position="204"/>
        <end position="535"/>
    </location>
</feature>
<accession>A0A074WTI6</accession>
<dbReference type="GO" id="GO:0005886">
    <property type="term" value="C:plasma membrane"/>
    <property type="evidence" value="ECO:0007669"/>
    <property type="project" value="TreeGrafter"/>
</dbReference>
<dbReference type="GeneID" id="63920946"/>
<feature type="compositionally biased region" description="Polar residues" evidence="1">
    <location>
        <begin position="357"/>
        <end position="401"/>
    </location>
</feature>
<dbReference type="InterPro" id="IPR013809">
    <property type="entry name" value="ENTH"/>
</dbReference>
<keyword evidence="4" id="KW-1185">Reference proteome</keyword>
<dbReference type="PANTHER" id="PTHR12276:SF45">
    <property type="entry name" value="CLATHRIN INTERACTOR 1"/>
    <property type="match status" value="1"/>
</dbReference>
<name>A0A074WTI6_AURM1</name>
<dbReference type="RefSeq" id="XP_040882694.1">
    <property type="nucleotide sequence ID" value="XM_041027573.1"/>
</dbReference>
<dbReference type="PANTHER" id="PTHR12276">
    <property type="entry name" value="EPSIN/ENT-RELATED"/>
    <property type="match status" value="1"/>
</dbReference>
<dbReference type="EMBL" id="KL584826">
    <property type="protein sequence ID" value="KEQ65671.1"/>
    <property type="molecule type" value="Genomic_DNA"/>
</dbReference>
<proteinExistence type="predicted"/>
<dbReference type="GO" id="GO:0005768">
    <property type="term" value="C:endosome"/>
    <property type="evidence" value="ECO:0007669"/>
    <property type="project" value="TreeGrafter"/>
</dbReference>
<dbReference type="FunFam" id="1.25.40.90:FF:000006">
    <property type="entry name" value="Clathrin interactor 1"/>
    <property type="match status" value="1"/>
</dbReference>
<feature type="compositionally biased region" description="Low complexity" evidence="1">
    <location>
        <begin position="336"/>
        <end position="353"/>
    </location>
</feature>
<sequence length="535" mass="56581">MDFESLKNQVSNLTLYDLKAGVRKVQNAVMNYTEMESKVREATNNEPWGASTTMMNEIAAGTFNYQVLNEIMPMIYKRFTEKTAEEWRQIYKALQLLEFLIKNGSERVIDDVRSHLSLIKMLRQFHYIDQNGKDQGINVRNRSKELTELLSDVDRIRAERKKARQNKNKYGGVEGGAGLGGSSFTSTSRYGGFGSDSAPGGYGGATRQVYGDGGGFGGETVQDDWEERSQSRSRGQDRFDEYDEYDEGASAAPPRRKIESSRAGTKTSTAAAKKPEPPKPKEPEVDLFSFGDDEPAALAAPSLPAMSSNGKQPAAADDGFGALQSGGADDDDFDDFQSAAPAAAPAPAIAAAPKPNYTPNYTSIAPPVSTATPNTQFAQPQPRQGTNNAAFSNLFSTTSPVTGAAAPPPQNIASPMSTNQPRAGGYQAAQPNYFTSVSATQSQPASTVASPGVKSPIGGAPKPKASGDAFASLLSGTNMKKSGAPSNKGPTMADMAKQKASAGIWGATSSSSPATPAAPQYGGQKTGGVMDDLLG</sequence>
<dbReference type="Gene3D" id="1.25.40.90">
    <property type="match status" value="1"/>
</dbReference>
<reference evidence="3 4" key="1">
    <citation type="journal article" date="2014" name="BMC Genomics">
        <title>Genome sequencing of four Aureobasidium pullulans varieties: biotechnological potential, stress tolerance, and description of new species.</title>
        <authorList>
            <person name="Gostin Ar C."/>
            <person name="Ohm R.A."/>
            <person name="Kogej T."/>
            <person name="Sonjak S."/>
            <person name="Turk M."/>
            <person name="Zajc J."/>
            <person name="Zalar P."/>
            <person name="Grube M."/>
            <person name="Sun H."/>
            <person name="Han J."/>
            <person name="Sharma A."/>
            <person name="Chiniquy J."/>
            <person name="Ngan C.Y."/>
            <person name="Lipzen A."/>
            <person name="Barry K."/>
            <person name="Grigoriev I.V."/>
            <person name="Gunde-Cimerman N."/>
        </authorList>
    </citation>
    <scope>NUCLEOTIDE SEQUENCE [LARGE SCALE GENOMIC DNA]</scope>
    <source>
        <strain evidence="3 4">CBS 110374</strain>
    </source>
</reference>
<dbReference type="SUPFAM" id="SSF48464">
    <property type="entry name" value="ENTH/VHS domain"/>
    <property type="match status" value="1"/>
</dbReference>
<evidence type="ECO:0000256" key="1">
    <source>
        <dbReference type="SAM" id="MobiDB-lite"/>
    </source>
</evidence>
<dbReference type="GO" id="GO:0005829">
    <property type="term" value="C:cytosol"/>
    <property type="evidence" value="ECO:0007669"/>
    <property type="project" value="GOC"/>
</dbReference>
<feature type="compositionally biased region" description="Polar residues" evidence="1">
    <location>
        <begin position="474"/>
        <end position="489"/>
    </location>
</feature>
<feature type="compositionally biased region" description="Basic and acidic residues" evidence="1">
    <location>
        <begin position="273"/>
        <end position="284"/>
    </location>
</feature>
<dbReference type="STRING" id="1043003.A0A074WTI6"/>
<evidence type="ECO:0000313" key="4">
    <source>
        <dbReference type="Proteomes" id="UP000030672"/>
    </source>
</evidence>
<feature type="compositionally biased region" description="Low complexity" evidence="1">
    <location>
        <begin position="507"/>
        <end position="519"/>
    </location>
</feature>
<dbReference type="Pfam" id="PF01417">
    <property type="entry name" value="ENTH"/>
    <property type="match status" value="1"/>
</dbReference>
<evidence type="ECO:0000259" key="2">
    <source>
        <dbReference type="PROSITE" id="PS50942"/>
    </source>
</evidence>
<gene>
    <name evidence="3" type="ORF">M437DRAFT_81526</name>
</gene>